<sequence>MMYLIFFWLFFLFSYIGNAEILDLTLDLNRTNEQFVTNGTTNNETISDFSTLNSLKFNKILSAESTCSRKLQNKIKYPNCCSSIVTIFETEKICNYKMDLDKPLKENNIEIERELSEIKQYYDYHCNNSEYQFLVSKNITVDDIYNCVEYNGLVTRAPNNVTQDLDDIKLEGNESAIDTQRALQLNGWMNSFGLPRISSNTLLSQSRFTEGSFMGSNSGQNCSPLLSLIFVRVCNSICNANNDSSSGRSSIPIFCLRDCQPFAKFACLRGCRTFGCNVDIYTCMELMCQ</sequence>
<reference evidence="2 3" key="1">
    <citation type="submission" date="2016-10" db="EMBL/GenBank/DDBJ databases">
        <title>Reductive evolution of mitochondrial metabolism and differential evolution of invasion-related proteins in Cryptosporidium.</title>
        <authorList>
            <person name="Liu S."/>
            <person name="Roellig D.M."/>
            <person name="Guo Y."/>
            <person name="Li N."/>
            <person name="Frace M.A."/>
            <person name="Tang K."/>
            <person name="Zhang L."/>
            <person name="Feng Y."/>
            <person name="Xiao L."/>
        </authorList>
    </citation>
    <scope>NUCLEOTIDE SEQUENCE [LARGE SCALE GENOMIC DNA]</scope>
    <source>
        <strain evidence="2">39726</strain>
    </source>
</reference>
<proteinExistence type="predicted"/>
<dbReference type="GeneID" id="39977476"/>
<comment type="caution">
    <text evidence="2">The sequence shown here is derived from an EMBL/GenBank/DDBJ whole genome shotgun (WGS) entry which is preliminary data.</text>
</comment>
<dbReference type="RefSeq" id="XP_028873495.1">
    <property type="nucleotide sequence ID" value="XM_029017697.1"/>
</dbReference>
<name>A0A1J4MFR9_9CRYT</name>
<dbReference type="AlphaFoldDB" id="A0A1J4MFR9"/>
<keyword evidence="3" id="KW-1185">Reference proteome</keyword>
<gene>
    <name evidence="2" type="ORF">cubi_00684</name>
</gene>
<accession>A0A1J4MFR9</accession>
<feature type="chain" id="PRO_5009630284" evidence="1">
    <location>
        <begin position="20"/>
        <end position="289"/>
    </location>
</feature>
<evidence type="ECO:0000313" key="2">
    <source>
        <dbReference type="EMBL" id="OII71876.1"/>
    </source>
</evidence>
<keyword evidence="1" id="KW-0732">Signal</keyword>
<protein>
    <submittedName>
        <fullName evidence="2">Uncharacterized protein</fullName>
    </submittedName>
</protein>
<dbReference type="Proteomes" id="UP000186176">
    <property type="component" value="Unassembled WGS sequence"/>
</dbReference>
<dbReference type="VEuPathDB" id="CryptoDB:cubi_00684"/>
<feature type="signal peptide" evidence="1">
    <location>
        <begin position="1"/>
        <end position="19"/>
    </location>
</feature>
<evidence type="ECO:0000313" key="3">
    <source>
        <dbReference type="Proteomes" id="UP000186176"/>
    </source>
</evidence>
<dbReference type="OrthoDB" id="342526at2759"/>
<organism evidence="2 3">
    <name type="scientific">Cryptosporidium ubiquitum</name>
    <dbReference type="NCBI Taxonomy" id="857276"/>
    <lineage>
        <taxon>Eukaryota</taxon>
        <taxon>Sar</taxon>
        <taxon>Alveolata</taxon>
        <taxon>Apicomplexa</taxon>
        <taxon>Conoidasida</taxon>
        <taxon>Coccidia</taxon>
        <taxon>Eucoccidiorida</taxon>
        <taxon>Eimeriorina</taxon>
        <taxon>Cryptosporidiidae</taxon>
        <taxon>Cryptosporidium</taxon>
    </lineage>
</organism>
<dbReference type="EMBL" id="LRBP01000027">
    <property type="protein sequence ID" value="OII71876.1"/>
    <property type="molecule type" value="Genomic_DNA"/>
</dbReference>
<evidence type="ECO:0000256" key="1">
    <source>
        <dbReference type="SAM" id="SignalP"/>
    </source>
</evidence>